<evidence type="ECO:0000313" key="2">
    <source>
        <dbReference type="Proteomes" id="UP001221142"/>
    </source>
</evidence>
<accession>A0AAD7BFC5</accession>
<comment type="caution">
    <text evidence="1">The sequence shown here is derived from an EMBL/GenBank/DDBJ whole genome shotgun (WGS) entry which is preliminary data.</text>
</comment>
<gene>
    <name evidence="1" type="ORF">FB45DRAFT_931140</name>
</gene>
<evidence type="ECO:0000313" key="1">
    <source>
        <dbReference type="EMBL" id="KAJ7619580.1"/>
    </source>
</evidence>
<name>A0AAD7BFC5_9AGAR</name>
<sequence>MRTQSANRASLCITRWLPNEVLTEIIQHAHKSDQATLCRVSKLFHALVLPILLQTVVLTTRDRGPEFLEAFCRAMLRNPARADSVLSLTFVNGSRNEVPAEDVLIESLELMRRLERFFITDMRPDGVISRLATLTFPNLLSCLLRGVSTKIWNLHFAQFLRRHLTITHLRLGCTDSDRQDYGLVPQGTLLPRLQYYDGALGLLFAFPTHSLVAVRALWTPDTPSLVQRFSALTSPNLTSLQFQNFFAAQASSIIMHLSTHVPYCKNFKLHTYGPTISVIIANDICAYLPRFNRLAYLLFTSDTKDDIDNAPRLGAFQAWANICPSLRGCCIGKIGWRKVGEEWEECSGEVIHLEAGFTAFDEVFSRDR</sequence>
<dbReference type="AlphaFoldDB" id="A0AAD7BFC5"/>
<organism evidence="1 2">
    <name type="scientific">Roridomyces roridus</name>
    <dbReference type="NCBI Taxonomy" id="1738132"/>
    <lineage>
        <taxon>Eukaryota</taxon>
        <taxon>Fungi</taxon>
        <taxon>Dikarya</taxon>
        <taxon>Basidiomycota</taxon>
        <taxon>Agaricomycotina</taxon>
        <taxon>Agaricomycetes</taxon>
        <taxon>Agaricomycetidae</taxon>
        <taxon>Agaricales</taxon>
        <taxon>Marasmiineae</taxon>
        <taxon>Mycenaceae</taxon>
        <taxon>Roridomyces</taxon>
    </lineage>
</organism>
<reference evidence="1" key="1">
    <citation type="submission" date="2023-03" db="EMBL/GenBank/DDBJ databases">
        <title>Massive genome expansion in bonnet fungi (Mycena s.s.) driven by repeated elements and novel gene families across ecological guilds.</title>
        <authorList>
            <consortium name="Lawrence Berkeley National Laboratory"/>
            <person name="Harder C.B."/>
            <person name="Miyauchi S."/>
            <person name="Viragh M."/>
            <person name="Kuo A."/>
            <person name="Thoen E."/>
            <person name="Andreopoulos B."/>
            <person name="Lu D."/>
            <person name="Skrede I."/>
            <person name="Drula E."/>
            <person name="Henrissat B."/>
            <person name="Morin E."/>
            <person name="Kohler A."/>
            <person name="Barry K."/>
            <person name="LaButti K."/>
            <person name="Morin E."/>
            <person name="Salamov A."/>
            <person name="Lipzen A."/>
            <person name="Mereny Z."/>
            <person name="Hegedus B."/>
            <person name="Baldrian P."/>
            <person name="Stursova M."/>
            <person name="Weitz H."/>
            <person name="Taylor A."/>
            <person name="Grigoriev I.V."/>
            <person name="Nagy L.G."/>
            <person name="Martin F."/>
            <person name="Kauserud H."/>
        </authorList>
    </citation>
    <scope>NUCLEOTIDE SEQUENCE</scope>
    <source>
        <strain evidence="1">9284</strain>
    </source>
</reference>
<dbReference type="Proteomes" id="UP001221142">
    <property type="component" value="Unassembled WGS sequence"/>
</dbReference>
<proteinExistence type="predicted"/>
<dbReference type="EMBL" id="JARKIF010000018">
    <property type="protein sequence ID" value="KAJ7619580.1"/>
    <property type="molecule type" value="Genomic_DNA"/>
</dbReference>
<protein>
    <recommendedName>
        <fullName evidence="3">F-box domain-containing protein</fullName>
    </recommendedName>
</protein>
<evidence type="ECO:0008006" key="3">
    <source>
        <dbReference type="Google" id="ProtNLM"/>
    </source>
</evidence>
<keyword evidence="2" id="KW-1185">Reference proteome</keyword>